<organism evidence="2 3">
    <name type="scientific">Cyclocybe aegerita</name>
    <name type="common">Black poplar mushroom</name>
    <name type="synonym">Agrocybe aegerita</name>
    <dbReference type="NCBI Taxonomy" id="1973307"/>
    <lineage>
        <taxon>Eukaryota</taxon>
        <taxon>Fungi</taxon>
        <taxon>Dikarya</taxon>
        <taxon>Basidiomycota</taxon>
        <taxon>Agaricomycotina</taxon>
        <taxon>Agaricomycetes</taxon>
        <taxon>Agaricomycetidae</taxon>
        <taxon>Agaricales</taxon>
        <taxon>Agaricineae</taxon>
        <taxon>Bolbitiaceae</taxon>
        <taxon>Cyclocybe</taxon>
    </lineage>
</organism>
<feature type="compositionally biased region" description="Low complexity" evidence="1">
    <location>
        <begin position="297"/>
        <end position="331"/>
    </location>
</feature>
<evidence type="ECO:0000256" key="1">
    <source>
        <dbReference type="SAM" id="MobiDB-lite"/>
    </source>
</evidence>
<reference evidence="2 3" key="1">
    <citation type="submission" date="2020-01" db="EMBL/GenBank/DDBJ databases">
        <authorList>
            <person name="Gupta K D."/>
        </authorList>
    </citation>
    <scope>NUCLEOTIDE SEQUENCE [LARGE SCALE GENOMIC DNA]</scope>
</reference>
<name>A0A8S0WCB4_CYCAE</name>
<proteinExistence type="predicted"/>
<sequence length="442" mass="47975">MTEHEITAAAFDLMFEGEKSFYDTSDPSSLLNGEYNDFLGDVLGVGNSGTQTYYDFSQPYNCDAFLEETPQAVTVPTPASSTPSVPSSDLPPGAYELQNPVAPCATEYWEPDTTYFASGSLPTHCHTPFAPHPPPAMNYPPMAIQPTVSDIHVNADSSMAHVAATPTICPAGAFPSSAFSFSVPHPAYPSNLPGLVWPPTSYLGAQRHFFHNTSMDDNTGFAFDAPNGVVPSSSAHLSHSSFAQAAPFQRGVLQPVQPAASDSNPHAGFGQARRGFEDDSATAMPQQPRRKRRRLNSTATSTSSMSSALTSSPTPSLSSASSSSSSSASPLPMRPKNWVQDEDGRFRCLLCTAISVFTDTKKDIVRHLERAEVHHPEKVRCSDTIYRCPCGRGILGKRKDAQKRHVVTYIARERNRAISLGDRERLDRVNAYEARLKGDELL</sequence>
<dbReference type="EMBL" id="CACVBS010000091">
    <property type="protein sequence ID" value="CAA7270588.1"/>
    <property type="molecule type" value="Genomic_DNA"/>
</dbReference>
<feature type="region of interest" description="Disordered" evidence="1">
    <location>
        <begin position="256"/>
        <end position="336"/>
    </location>
</feature>
<evidence type="ECO:0000313" key="2">
    <source>
        <dbReference type="EMBL" id="CAA7270588.1"/>
    </source>
</evidence>
<keyword evidence="3" id="KW-1185">Reference proteome</keyword>
<protein>
    <submittedName>
        <fullName evidence="2">Uncharacterized protein</fullName>
    </submittedName>
</protein>
<dbReference type="Proteomes" id="UP000467700">
    <property type="component" value="Unassembled WGS sequence"/>
</dbReference>
<dbReference type="AlphaFoldDB" id="A0A8S0WCB4"/>
<accession>A0A8S0WCB4</accession>
<gene>
    <name evidence="2" type="ORF">AAE3_LOCUS12836</name>
</gene>
<evidence type="ECO:0000313" key="3">
    <source>
        <dbReference type="Proteomes" id="UP000467700"/>
    </source>
</evidence>
<comment type="caution">
    <text evidence="2">The sequence shown here is derived from an EMBL/GenBank/DDBJ whole genome shotgun (WGS) entry which is preliminary data.</text>
</comment>